<feature type="transmembrane region" description="Helical" evidence="2">
    <location>
        <begin position="101"/>
        <end position="121"/>
    </location>
</feature>
<geneLocation type="chloroplast" evidence="3"/>
<feature type="transmembrane region" description="Helical" evidence="2">
    <location>
        <begin position="300"/>
        <end position="319"/>
    </location>
</feature>
<reference evidence="3" key="1">
    <citation type="journal article" date="2017" name="Sci. Rep.">
        <title>Divergent copies of the large inverted repeat in the chloroplast genomes of ulvophycean green algae.</title>
        <authorList>
            <person name="Turmel M."/>
            <person name="Otis C."/>
            <person name="Lemieux C."/>
        </authorList>
    </citation>
    <scope>NUCLEOTIDE SEQUENCE</scope>
</reference>
<dbReference type="RefSeq" id="YP_009367477.1">
    <property type="nucleotide sequence ID" value="NC_034709.1"/>
</dbReference>
<dbReference type="GeneID" id="32884065"/>
<feature type="transmembrane region" description="Helical" evidence="2">
    <location>
        <begin position="168"/>
        <end position="186"/>
    </location>
</feature>
<feature type="region of interest" description="Disordered" evidence="1">
    <location>
        <begin position="632"/>
        <end position="651"/>
    </location>
</feature>
<evidence type="ECO:0000313" key="3">
    <source>
        <dbReference type="EMBL" id="ARK14443.1"/>
    </source>
</evidence>
<accession>A0A1W6EGC2</accession>
<organism evidence="3">
    <name type="scientific">Sarcinofilum mucosum</name>
    <name type="common">Green alga</name>
    <name type="synonym">Pseudoschizomeris mucosa</name>
    <dbReference type="NCBI Taxonomy" id="141643"/>
    <lineage>
        <taxon>Eukaryota</taxon>
        <taxon>Viridiplantae</taxon>
        <taxon>Chlorophyta</taxon>
        <taxon>core chlorophytes</taxon>
        <taxon>Ulvophyceae</taxon>
        <taxon>OUU clade</taxon>
        <taxon>Ulotrichales</taxon>
        <taxon>Sarcinofilaceae</taxon>
        <taxon>Sarcinofilum</taxon>
    </lineage>
</organism>
<proteinExistence type="predicted"/>
<evidence type="ECO:0000256" key="2">
    <source>
        <dbReference type="SAM" id="Phobius"/>
    </source>
</evidence>
<dbReference type="EMBL" id="KY407656">
    <property type="protein sequence ID" value="ARK14443.1"/>
    <property type="molecule type" value="Genomic_DNA"/>
</dbReference>
<sequence>MFFANALKDYVDQLNDLALLLNDNFTVFAFLKSLSIYLFDSSKLVLVYFFSCQWLTDFIELPCRFKANYLAILEGNNLFETNLNPTFFEFLETKSLTSKGFVTGFLNSFFLALPLSVPHLLTLRAFLINGLPAGVSAAAGTILGQFTFFACVFFGFEYLVLPFLSFEPLNYIAGSIIVVNVLYNMVHKPNMEVLNTSSDLNLLVKFFGLNFVLAWTEQTSLFQYFGNLTVNNSPTLLQGFSEDVSSVAGFFLSNGFYLIGILLGSILWTAFFGFILTLLRNQLSKISKIPFMFLNDRIHKGVFVLTFTLCLSSVPYYGFDYLVSAPLGFLSQDKALDFIRAKTYYGVEDLSAGGVIAETFVNPIPFDRTSQLERVAKNSYLNTFEDYSINSENFWKNRMIMSPKKMARFETTRKSTSSSSYSEIEQQNQSNNFLDDFYKSIKIDEKNKISKLEENIDTMASFVFNPIAYDYYNLNLEDYAYTRKQFREKFYNNLVYKALVHLDMVGFLQGQPKFYSLTPKDEMVLYQRRVVFENYLNSIQEYKNLVIKEQNTSPYAEKVYNQQFKGSLDLVRHYFAISLAQNTDRDAGGLKKVLKFDQPLYKNSLTEWNSFLHEELDFSSKEKSLTGNFSQVLPEKQRPQSKSNELNQNDETRFALQRSGETDSTPFYMGWDGSLRKFLVKKACIPGIPFGNEAFSKEIQPAKNASKLPTYLSFQSWAFNSNNLKKVFDKGISLPYIPLSEESALKVAELFQIQDSGYNKANFKSNLLLQQNLPPYNWSSFLASSQVSPILTKELNQYIDLGNALPPQLGGFAWPGVKLNELTIPLLKQK</sequence>
<feature type="transmembrane region" description="Helical" evidence="2">
    <location>
        <begin position="256"/>
        <end position="279"/>
    </location>
</feature>
<dbReference type="AlphaFoldDB" id="A0A1W6EGC2"/>
<keyword evidence="2" id="KW-0472">Membrane</keyword>
<gene>
    <name evidence="3" type="primary">ycf1</name>
</gene>
<keyword evidence="3" id="KW-0934">Plastid</keyword>
<name>A0A1W6EGC2_SARMC</name>
<feature type="compositionally biased region" description="Polar residues" evidence="1">
    <location>
        <begin position="640"/>
        <end position="649"/>
    </location>
</feature>
<keyword evidence="2" id="KW-1133">Transmembrane helix</keyword>
<feature type="transmembrane region" description="Helical" evidence="2">
    <location>
        <begin position="133"/>
        <end position="156"/>
    </location>
</feature>
<evidence type="ECO:0000256" key="1">
    <source>
        <dbReference type="SAM" id="MobiDB-lite"/>
    </source>
</evidence>
<keyword evidence="2" id="KW-0812">Transmembrane</keyword>
<keyword evidence="3" id="KW-0150">Chloroplast</keyword>
<protein>
    <submittedName>
        <fullName evidence="3">Hypothetical chloroplast RF1</fullName>
    </submittedName>
</protein>